<dbReference type="InterPro" id="IPR056632">
    <property type="entry name" value="DUF7730"/>
</dbReference>
<name>M2UJG4_COCH5</name>
<evidence type="ECO:0000313" key="3">
    <source>
        <dbReference type="Proteomes" id="UP000016936"/>
    </source>
</evidence>
<dbReference type="Proteomes" id="UP000016936">
    <property type="component" value="Unassembled WGS sequence"/>
</dbReference>
<reference evidence="3" key="2">
    <citation type="journal article" date="2013" name="PLoS Genet.">
        <title>Comparative genome structure, secondary metabolite, and effector coding capacity across Cochliobolus pathogens.</title>
        <authorList>
            <person name="Condon B.J."/>
            <person name="Leng Y."/>
            <person name="Wu D."/>
            <person name="Bushley K.E."/>
            <person name="Ohm R.A."/>
            <person name="Otillar R."/>
            <person name="Martin J."/>
            <person name="Schackwitz W."/>
            <person name="Grimwood J."/>
            <person name="MohdZainudin N."/>
            <person name="Xue C."/>
            <person name="Wang R."/>
            <person name="Manning V.A."/>
            <person name="Dhillon B."/>
            <person name="Tu Z.J."/>
            <person name="Steffenson B.J."/>
            <person name="Salamov A."/>
            <person name="Sun H."/>
            <person name="Lowry S."/>
            <person name="LaButti K."/>
            <person name="Han J."/>
            <person name="Copeland A."/>
            <person name="Lindquist E."/>
            <person name="Barry K."/>
            <person name="Schmutz J."/>
            <person name="Baker S.E."/>
            <person name="Ciuffetti L.M."/>
            <person name="Grigoriev I.V."/>
            <person name="Zhong S."/>
            <person name="Turgeon B.G."/>
        </authorList>
    </citation>
    <scope>NUCLEOTIDE SEQUENCE [LARGE SCALE GENOMIC DNA]</scope>
    <source>
        <strain evidence="3">C5 / ATCC 48332 / race O</strain>
    </source>
</reference>
<protein>
    <recommendedName>
        <fullName evidence="1">DUF7730 domain-containing protein</fullName>
    </recommendedName>
</protein>
<dbReference type="EMBL" id="KB445573">
    <property type="protein sequence ID" value="EMD93791.1"/>
    <property type="molecule type" value="Genomic_DNA"/>
</dbReference>
<sequence length="203" mass="24110">MVNSGSIREKKFAEGSREALLVESPLLRLPEEIRLMIWEQVFGGYHIYAYPRRNSTRISIEFRSEDTTESWSTISAKRRQGPILILATVCRQFYMETALLPFTLNPWHMDCEYLKDFPSYNENCHVRARELTTLVVSYDDTNDIFIDGNNFPNLRTILLCYWGLQRPWFYQNSKKPHFMPLSFGNWVFEKEMLKFTRVKRGDQ</sequence>
<gene>
    <name evidence="2" type="ORF">COCHEDRAFT_1212470</name>
</gene>
<keyword evidence="3" id="KW-1185">Reference proteome</keyword>
<evidence type="ECO:0000313" key="2">
    <source>
        <dbReference type="EMBL" id="EMD93791.1"/>
    </source>
</evidence>
<dbReference type="HOGENOM" id="CLU_1299617_0_0_1"/>
<dbReference type="OrthoDB" id="3695492at2759"/>
<feature type="domain" description="DUF7730" evidence="1">
    <location>
        <begin position="23"/>
        <end position="97"/>
    </location>
</feature>
<reference evidence="2 3" key="1">
    <citation type="journal article" date="2012" name="PLoS Pathog.">
        <title>Diverse lifestyles and strategies of plant pathogenesis encoded in the genomes of eighteen Dothideomycetes fungi.</title>
        <authorList>
            <person name="Ohm R.A."/>
            <person name="Feau N."/>
            <person name="Henrissat B."/>
            <person name="Schoch C.L."/>
            <person name="Horwitz B.A."/>
            <person name="Barry K.W."/>
            <person name="Condon B.J."/>
            <person name="Copeland A.C."/>
            <person name="Dhillon B."/>
            <person name="Glaser F."/>
            <person name="Hesse C.N."/>
            <person name="Kosti I."/>
            <person name="LaButti K."/>
            <person name="Lindquist E.A."/>
            <person name="Lucas S."/>
            <person name="Salamov A.A."/>
            <person name="Bradshaw R.E."/>
            <person name="Ciuffetti L."/>
            <person name="Hamelin R.C."/>
            <person name="Kema G.H.J."/>
            <person name="Lawrence C."/>
            <person name="Scott J.A."/>
            <person name="Spatafora J.W."/>
            <person name="Turgeon B.G."/>
            <person name="de Wit P.J.G.M."/>
            <person name="Zhong S."/>
            <person name="Goodwin S.B."/>
            <person name="Grigoriev I.V."/>
        </authorList>
    </citation>
    <scope>NUCLEOTIDE SEQUENCE [LARGE SCALE GENOMIC DNA]</scope>
    <source>
        <strain evidence="3">C5 / ATCC 48332 / race O</strain>
    </source>
</reference>
<dbReference type="PANTHER" id="PTHR38790:SF4">
    <property type="entry name" value="2EXR DOMAIN-CONTAINING PROTEIN"/>
    <property type="match status" value="1"/>
</dbReference>
<dbReference type="AlphaFoldDB" id="M2UJG4"/>
<organism evidence="2 3">
    <name type="scientific">Cochliobolus heterostrophus (strain C5 / ATCC 48332 / race O)</name>
    <name type="common">Southern corn leaf blight fungus</name>
    <name type="synonym">Bipolaris maydis</name>
    <dbReference type="NCBI Taxonomy" id="701091"/>
    <lineage>
        <taxon>Eukaryota</taxon>
        <taxon>Fungi</taxon>
        <taxon>Dikarya</taxon>
        <taxon>Ascomycota</taxon>
        <taxon>Pezizomycotina</taxon>
        <taxon>Dothideomycetes</taxon>
        <taxon>Pleosporomycetidae</taxon>
        <taxon>Pleosporales</taxon>
        <taxon>Pleosporineae</taxon>
        <taxon>Pleosporaceae</taxon>
        <taxon>Bipolaris</taxon>
    </lineage>
</organism>
<proteinExistence type="predicted"/>
<evidence type="ECO:0000259" key="1">
    <source>
        <dbReference type="Pfam" id="PF24864"/>
    </source>
</evidence>
<dbReference type="Pfam" id="PF24864">
    <property type="entry name" value="DUF7730"/>
    <property type="match status" value="1"/>
</dbReference>
<dbReference type="PANTHER" id="PTHR38790">
    <property type="entry name" value="2EXR DOMAIN-CONTAINING PROTEIN-RELATED"/>
    <property type="match status" value="1"/>
</dbReference>
<accession>M2UJG4</accession>